<dbReference type="EMBL" id="MLJW01006153">
    <property type="protein sequence ID" value="OIQ67100.1"/>
    <property type="molecule type" value="Genomic_DNA"/>
</dbReference>
<sequence length="430" mass="47781">MRHLVEDGADVVVGHGVEEVCTIHRERIERALLVDRGRQEVRDAPAFGWPRADHVVVHRDQLAVAVKTGLDLLERQRTREVHGHVVFARVDDLDRLADGLGRLHRRHHHVAFETPAEAAAQPHLVQHDIFGVDPGGARRDRAGARRELVAGIDMPDLALLLGRGGHRLHWRMDVDAGGVFRFQHLRRRPEGRRRIAILDEEQAGVVKPLQPLGFGEQGFARQLGVGSAVIGDLERVSRLAGAGIGIGHRHHPAGRRCGLVIEDDRLDEAMDLLCLAVVDRLDRRAVPDGRRDNLAIDHARQHDVDSEFGGPVGLGRDVELRNRNADHGVLLGGLQLDRLEFVRREGLGGLAALDDVRERHRFLRFRMRNRGLSDDQLAGRHAAHRNRGGFGQCDTPGGTRTAHRIEVHHRAPAAAGHLRAEHGVVELRIV</sequence>
<gene>
    <name evidence="2" type="ORF">GALL_513240</name>
</gene>
<proteinExistence type="predicted"/>
<dbReference type="AlphaFoldDB" id="A0A1J5PHT8"/>
<organism evidence="2">
    <name type="scientific">mine drainage metagenome</name>
    <dbReference type="NCBI Taxonomy" id="410659"/>
    <lineage>
        <taxon>unclassified sequences</taxon>
        <taxon>metagenomes</taxon>
        <taxon>ecological metagenomes</taxon>
    </lineage>
</organism>
<evidence type="ECO:0000256" key="1">
    <source>
        <dbReference type="SAM" id="MobiDB-lite"/>
    </source>
</evidence>
<comment type="caution">
    <text evidence="2">The sequence shown here is derived from an EMBL/GenBank/DDBJ whole genome shotgun (WGS) entry which is preliminary data.</text>
</comment>
<evidence type="ECO:0000313" key="2">
    <source>
        <dbReference type="EMBL" id="OIQ67100.1"/>
    </source>
</evidence>
<reference evidence="2" key="1">
    <citation type="submission" date="2016-10" db="EMBL/GenBank/DDBJ databases">
        <title>Sequence of Gallionella enrichment culture.</title>
        <authorList>
            <person name="Poehlein A."/>
            <person name="Muehling M."/>
            <person name="Daniel R."/>
        </authorList>
    </citation>
    <scope>NUCLEOTIDE SEQUENCE</scope>
</reference>
<accession>A0A1J5PHT8</accession>
<feature type="region of interest" description="Disordered" evidence="1">
    <location>
        <begin position="380"/>
        <end position="401"/>
    </location>
</feature>
<protein>
    <submittedName>
        <fullName evidence="2">Uncharacterized protein</fullName>
    </submittedName>
</protein>
<name>A0A1J5PHT8_9ZZZZ</name>